<reference evidence="2" key="1">
    <citation type="submission" date="2021-01" db="EMBL/GenBank/DDBJ databases">
        <title>Tabrizicola alba sp. nov. a motile alkaliphilic bacterium isolated from a soda lake.</title>
        <authorList>
            <person name="Szuroczki S."/>
            <person name="Abbaszade G."/>
            <person name="Schumann P."/>
            <person name="Toth E."/>
        </authorList>
    </citation>
    <scope>NUCLEOTIDE SEQUENCE</scope>
    <source>
        <strain evidence="2">DMG-N-6</strain>
    </source>
</reference>
<evidence type="ECO:0000256" key="1">
    <source>
        <dbReference type="SAM" id="SignalP"/>
    </source>
</evidence>
<evidence type="ECO:0000313" key="2">
    <source>
        <dbReference type="EMBL" id="MBL4916389.1"/>
    </source>
</evidence>
<keyword evidence="3" id="KW-1185">Reference proteome</keyword>
<dbReference type="RefSeq" id="WP_202687048.1">
    <property type="nucleotide sequence ID" value="NZ_JAESVN010000001.1"/>
</dbReference>
<dbReference type="EMBL" id="JAESVN010000001">
    <property type="protein sequence ID" value="MBL4916389.1"/>
    <property type="molecule type" value="Genomic_DNA"/>
</dbReference>
<protein>
    <submittedName>
        <fullName evidence="2">DUF2219 family protein</fullName>
    </submittedName>
</protein>
<keyword evidence="1" id="KW-0732">Signal</keyword>
<feature type="chain" id="PRO_5035475064" evidence="1">
    <location>
        <begin position="22"/>
        <end position="306"/>
    </location>
</feature>
<sequence length="306" mass="33018">MRKALLAVCAVLAVLASPVSGQTSERATLGIGRFFNNDAIGDGRDRWRSGSYAVSLLRGPGWSYALPPRFGEILEFRLRSEIIAPASLTNPAAGDRRYVGVLSLGMHTHFSLGQAEARLGLDLVATGRQTGVGRLQRAAHRVFGLQSPDPVLAGQIGNAVHPTLSAEIGRSFDLGDRARLRPFVEAQAGVETYLRAGADLTFGQFGQGALMLRDQVTGQRYSGIRGDETRGMSVLLGGDIAHIHDSAYLPDGGAAVLEPTRSRLRAGLHWRGEKSEIFYGITRLGREFKGQPTAQTVGSLRLRLRF</sequence>
<proteinExistence type="predicted"/>
<evidence type="ECO:0000313" key="3">
    <source>
        <dbReference type="Proteomes" id="UP000648908"/>
    </source>
</evidence>
<comment type="caution">
    <text evidence="2">The sequence shown here is derived from an EMBL/GenBank/DDBJ whole genome shotgun (WGS) entry which is preliminary data.</text>
</comment>
<dbReference type="AlphaFoldDB" id="A0A8K0V608"/>
<dbReference type="Pfam" id="PF09982">
    <property type="entry name" value="LpxR"/>
    <property type="match status" value="1"/>
</dbReference>
<gene>
    <name evidence="2" type="ORF">JL811_04070</name>
</gene>
<feature type="signal peptide" evidence="1">
    <location>
        <begin position="1"/>
        <end position="21"/>
    </location>
</feature>
<organism evidence="2 3">
    <name type="scientific">Szabonella alba</name>
    <dbReference type="NCBI Taxonomy" id="2804194"/>
    <lineage>
        <taxon>Bacteria</taxon>
        <taxon>Pseudomonadati</taxon>
        <taxon>Pseudomonadota</taxon>
        <taxon>Alphaproteobacteria</taxon>
        <taxon>Rhodobacterales</taxon>
        <taxon>Paracoccaceae</taxon>
        <taxon>Szabonella</taxon>
    </lineage>
</organism>
<dbReference type="InterPro" id="IPR037107">
    <property type="entry name" value="Put_OMP_sf"/>
</dbReference>
<accession>A0A8K0V608</accession>
<dbReference type="InterPro" id="IPR018707">
    <property type="entry name" value="LpxR"/>
</dbReference>
<dbReference type="Proteomes" id="UP000648908">
    <property type="component" value="Unassembled WGS sequence"/>
</dbReference>
<name>A0A8K0V608_9RHOB</name>
<dbReference type="Gene3D" id="2.40.128.140">
    <property type="entry name" value="Outer membrane protein"/>
    <property type="match status" value="1"/>
</dbReference>